<evidence type="ECO:0000259" key="4">
    <source>
        <dbReference type="SMART" id="SM00534"/>
    </source>
</evidence>
<protein>
    <submittedName>
        <fullName evidence="5">DNA mismatch repair protein MutS</fullName>
    </submittedName>
</protein>
<dbReference type="PANTHER" id="PTHR11361">
    <property type="entry name" value="DNA MISMATCH REPAIR PROTEIN MUTS FAMILY MEMBER"/>
    <property type="match status" value="1"/>
</dbReference>
<dbReference type="Pfam" id="PF00488">
    <property type="entry name" value="MutS_V"/>
    <property type="match status" value="1"/>
</dbReference>
<dbReference type="eggNOG" id="COG0249">
    <property type="taxonomic scope" value="Bacteria"/>
</dbReference>
<dbReference type="SMART" id="SM00534">
    <property type="entry name" value="MUTSac"/>
    <property type="match status" value="1"/>
</dbReference>
<dbReference type="GO" id="GO:0005829">
    <property type="term" value="C:cytosol"/>
    <property type="evidence" value="ECO:0007669"/>
    <property type="project" value="TreeGrafter"/>
</dbReference>
<dbReference type="OrthoDB" id="9808166at2"/>
<dbReference type="GO" id="GO:0005524">
    <property type="term" value="F:ATP binding"/>
    <property type="evidence" value="ECO:0007669"/>
    <property type="project" value="UniProtKB-KW"/>
</dbReference>
<dbReference type="Gene3D" id="3.40.50.300">
    <property type="entry name" value="P-loop containing nucleotide triphosphate hydrolases"/>
    <property type="match status" value="1"/>
</dbReference>
<name>H0QZ06_9ACTN</name>
<evidence type="ECO:0000256" key="2">
    <source>
        <dbReference type="ARBA" id="ARBA00022840"/>
    </source>
</evidence>
<organism evidence="5 6">
    <name type="scientific">Gordonia effusa NBRC 100432</name>
    <dbReference type="NCBI Taxonomy" id="1077974"/>
    <lineage>
        <taxon>Bacteria</taxon>
        <taxon>Bacillati</taxon>
        <taxon>Actinomycetota</taxon>
        <taxon>Actinomycetes</taxon>
        <taxon>Mycobacteriales</taxon>
        <taxon>Gordoniaceae</taxon>
        <taxon>Gordonia</taxon>
    </lineage>
</organism>
<comment type="caution">
    <text evidence="5">The sequence shown here is derived from an EMBL/GenBank/DDBJ whole genome shotgun (WGS) entry which is preliminary data.</text>
</comment>
<sequence length="539" mass="59567">MVDVAAVAGPDLAGRVTDGPFPSLLYAGIAEPLVQTQPYFDDLNLEPVISAIAADTALRSYFCTPVSPASIALRHSIFRDLDANQRLVWVIERFISEMGETRRLMALADKVHNRFEAIGWHLAAAESYLDVVQRFVAGLIAAQPQSAPLSELTARLSVHVGQGNHAQMKEDAARMREALERIRFCLLVTGDHVTIRHHRDERDFNILTRQILGRFLTDSTPDPFSARFARPDIAAGEGRPADLNAVESRILAGVGKLFPDEFAELERFRATTRSLVDRRIAVAESELSFYTCYRAFMAQLSERSTRRDTIFCYPEIVEDTASTWISDAYDVALLLAQVRSAGSSDSLVSNSFHLDPPEWAAIVSGPNQAGKSTFARMIGQIHHFAAVGVPVSARRVRVRPVGRIFTHFERAQNAIDDRGRLADELMRMEQILESGDEHSVVILNDTFASTSLKDARALGQAVLSRLRERCGVCVYVSAVGSLEQSADGVVSMVSAVDRADPARRTFRVERRSAPGTAYATAIAAKYRLTYSDVTERCRP</sequence>
<dbReference type="GO" id="GO:0030983">
    <property type="term" value="F:mismatched DNA binding"/>
    <property type="evidence" value="ECO:0007669"/>
    <property type="project" value="InterPro"/>
</dbReference>
<keyword evidence="2" id="KW-0067">ATP-binding</keyword>
<accession>H0QZ06</accession>
<evidence type="ECO:0000256" key="3">
    <source>
        <dbReference type="ARBA" id="ARBA00023125"/>
    </source>
</evidence>
<dbReference type="STRING" id="1077974.GOEFS_046_00130"/>
<dbReference type="RefSeq" id="WP_007317394.1">
    <property type="nucleotide sequence ID" value="NZ_BAEH01000046.1"/>
</dbReference>
<dbReference type="InterPro" id="IPR027417">
    <property type="entry name" value="P-loop_NTPase"/>
</dbReference>
<feature type="domain" description="DNA mismatch repair proteins mutS family" evidence="4">
    <location>
        <begin position="358"/>
        <end position="531"/>
    </location>
</feature>
<dbReference type="GO" id="GO:0006298">
    <property type="term" value="P:mismatch repair"/>
    <property type="evidence" value="ECO:0007669"/>
    <property type="project" value="InterPro"/>
</dbReference>
<keyword evidence="3" id="KW-0238">DNA-binding</keyword>
<keyword evidence="6" id="KW-1185">Reference proteome</keyword>
<dbReference type="PANTHER" id="PTHR11361:SF34">
    <property type="entry name" value="DNA MISMATCH REPAIR PROTEIN MSH1, MITOCHONDRIAL"/>
    <property type="match status" value="1"/>
</dbReference>
<dbReference type="GO" id="GO:0140664">
    <property type="term" value="F:ATP-dependent DNA damage sensor activity"/>
    <property type="evidence" value="ECO:0007669"/>
    <property type="project" value="InterPro"/>
</dbReference>
<dbReference type="InterPro" id="IPR045076">
    <property type="entry name" value="MutS"/>
</dbReference>
<reference evidence="5 6" key="1">
    <citation type="submission" date="2011-12" db="EMBL/GenBank/DDBJ databases">
        <title>Whole genome shotgun sequence of Gordonia effusa NBRC 100432.</title>
        <authorList>
            <person name="Yoshida I."/>
            <person name="Takarada H."/>
            <person name="Hosoyama A."/>
            <person name="Tsuchikane K."/>
            <person name="Katsumata H."/>
            <person name="Yamazaki S."/>
            <person name="Fujita N."/>
        </authorList>
    </citation>
    <scope>NUCLEOTIDE SEQUENCE [LARGE SCALE GENOMIC DNA]</scope>
    <source>
        <strain evidence="5 6">NBRC 100432</strain>
    </source>
</reference>
<dbReference type="Proteomes" id="UP000035034">
    <property type="component" value="Unassembled WGS sequence"/>
</dbReference>
<keyword evidence="1" id="KW-0547">Nucleotide-binding</keyword>
<dbReference type="AlphaFoldDB" id="H0QZ06"/>
<evidence type="ECO:0000313" key="6">
    <source>
        <dbReference type="Proteomes" id="UP000035034"/>
    </source>
</evidence>
<evidence type="ECO:0000256" key="1">
    <source>
        <dbReference type="ARBA" id="ARBA00022741"/>
    </source>
</evidence>
<dbReference type="SUPFAM" id="SSF52540">
    <property type="entry name" value="P-loop containing nucleoside triphosphate hydrolases"/>
    <property type="match status" value="1"/>
</dbReference>
<dbReference type="EMBL" id="BAEH01000046">
    <property type="protein sequence ID" value="GAB18057.1"/>
    <property type="molecule type" value="Genomic_DNA"/>
</dbReference>
<gene>
    <name evidence="5" type="primary">mutS</name>
    <name evidence="5" type="ORF">GOEFS_046_00130</name>
</gene>
<dbReference type="InterPro" id="IPR000432">
    <property type="entry name" value="DNA_mismatch_repair_MutS_C"/>
</dbReference>
<evidence type="ECO:0000313" key="5">
    <source>
        <dbReference type="EMBL" id="GAB18057.1"/>
    </source>
</evidence>
<proteinExistence type="predicted"/>